<dbReference type="RefSeq" id="WP_219068343.1">
    <property type="nucleotide sequence ID" value="NZ_CAJUXY010000035.1"/>
</dbReference>
<evidence type="ECO:0000313" key="2">
    <source>
        <dbReference type="EMBL" id="UQX11479.1"/>
    </source>
</evidence>
<evidence type="ECO:0000313" key="3">
    <source>
        <dbReference type="Proteomes" id="UP001056610"/>
    </source>
</evidence>
<name>A0ABY4QLJ3_9MYCO</name>
<organism evidence="2 3">
    <name type="scientific">Candidatus Mycobacterium methanotrophicum</name>
    <dbReference type="NCBI Taxonomy" id="2943498"/>
    <lineage>
        <taxon>Bacteria</taxon>
        <taxon>Bacillati</taxon>
        <taxon>Actinomycetota</taxon>
        <taxon>Actinomycetes</taxon>
        <taxon>Mycobacteriales</taxon>
        <taxon>Mycobacteriaceae</taxon>
        <taxon>Mycobacterium</taxon>
    </lineage>
</organism>
<feature type="domain" description="RES" evidence="1">
    <location>
        <begin position="32"/>
        <end position="186"/>
    </location>
</feature>
<dbReference type="EMBL" id="CP097320">
    <property type="protein sequence ID" value="UQX11479.1"/>
    <property type="molecule type" value="Genomic_DNA"/>
</dbReference>
<dbReference type="InterPro" id="IPR014914">
    <property type="entry name" value="RES_dom"/>
</dbReference>
<accession>A0ABY4QLJ3</accession>
<evidence type="ECO:0000259" key="1">
    <source>
        <dbReference type="Pfam" id="PF08808"/>
    </source>
</evidence>
<keyword evidence="3" id="KW-1185">Reference proteome</keyword>
<sequence>MVKKLDHPTRPLPKAPFVWWWEPRPEATRWRWCRVYHQSKHAPDGATFRGYGPLSRLDHHQPADPPVVAPSSRRILYVGEDLATSASEAFGESGNARLCPRYRVSILAPTRRLAMFDLARSGSAMAIGALPSLADGSEPRPLTQEWARAIYEDQPAGPEATGIRYRTGYNFGYSLALWDCDDGVEIVRDVRGHRQDMALTDPRVLLRLQVQMRKRLITVTTVSSDECTECKKPT</sequence>
<dbReference type="Proteomes" id="UP001056610">
    <property type="component" value="Chromosome"/>
</dbReference>
<protein>
    <submittedName>
        <fullName evidence="2">RES family NAD+ phosphorylase</fullName>
    </submittedName>
</protein>
<proteinExistence type="predicted"/>
<reference evidence="2" key="1">
    <citation type="submission" date="2022-05" db="EMBL/GenBank/DDBJ databases">
        <title>A methanotrophic Mycobacterium dominates a cave microbial ecosystem.</title>
        <authorList>
            <person name="Van Spanning R.J.M."/>
            <person name="Guan Q."/>
            <person name="Melkonian C."/>
            <person name="Gallant J."/>
            <person name="Polerecky L."/>
            <person name="Flot J.-F."/>
            <person name="Brandt B.W."/>
            <person name="Braster M."/>
            <person name="Iturbe Espinoza P."/>
            <person name="Aerts J."/>
            <person name="Meima-Franke M."/>
            <person name="Piersma S.R."/>
            <person name="Bunduc C."/>
            <person name="Ummels R."/>
            <person name="Pain A."/>
            <person name="Fleming E.J."/>
            <person name="van der Wel N."/>
            <person name="Gherman V.D."/>
            <person name="Sarbu S.M."/>
            <person name="Bodelier P.L.E."/>
            <person name="Bitter W."/>
        </authorList>
    </citation>
    <scope>NUCLEOTIDE SEQUENCE</scope>
    <source>
        <strain evidence="2">Sulfur Cave</strain>
    </source>
</reference>
<dbReference type="Pfam" id="PF08808">
    <property type="entry name" value="RES"/>
    <property type="match status" value="1"/>
</dbReference>
<gene>
    <name evidence="2" type="ORF">M5I08_02905</name>
</gene>